<organism evidence="2 3">
    <name type="scientific">Rhodococcus kronopolitis</name>
    <dbReference type="NCBI Taxonomy" id="1460226"/>
    <lineage>
        <taxon>Bacteria</taxon>
        <taxon>Bacillati</taxon>
        <taxon>Actinomycetota</taxon>
        <taxon>Actinomycetes</taxon>
        <taxon>Mycobacteriales</taxon>
        <taxon>Nocardiaceae</taxon>
        <taxon>Rhodococcus</taxon>
    </lineage>
</organism>
<evidence type="ECO:0000313" key="2">
    <source>
        <dbReference type="EMBL" id="MFC4604754.1"/>
    </source>
</evidence>
<comment type="caution">
    <text evidence="2">The sequence shown here is derived from an EMBL/GenBank/DDBJ whole genome shotgun (WGS) entry which is preliminary data.</text>
</comment>
<dbReference type="SUPFAM" id="SSF103196">
    <property type="entry name" value="Roadblock/LC7 domain"/>
    <property type="match status" value="1"/>
</dbReference>
<dbReference type="PANTHER" id="PTHR36222">
    <property type="entry name" value="SERINE PROTEASE INHIBITOR RV3364C"/>
    <property type="match status" value="1"/>
</dbReference>
<dbReference type="RefSeq" id="WP_378417832.1">
    <property type="nucleotide sequence ID" value="NZ_JBHSFO010000007.1"/>
</dbReference>
<dbReference type="InterPro" id="IPR053141">
    <property type="entry name" value="Mycobact_SerProt_Inhib_Rv3364c"/>
</dbReference>
<dbReference type="EMBL" id="JBHSFO010000007">
    <property type="protein sequence ID" value="MFC4604754.1"/>
    <property type="molecule type" value="Genomic_DNA"/>
</dbReference>
<dbReference type="InterPro" id="IPR004942">
    <property type="entry name" value="Roadblock/LAMTOR2_dom"/>
</dbReference>
<reference evidence="3" key="1">
    <citation type="journal article" date="2019" name="Int. J. Syst. Evol. Microbiol.">
        <title>The Global Catalogue of Microorganisms (GCM) 10K type strain sequencing project: providing services to taxonomists for standard genome sequencing and annotation.</title>
        <authorList>
            <consortium name="The Broad Institute Genomics Platform"/>
            <consortium name="The Broad Institute Genome Sequencing Center for Infectious Disease"/>
            <person name="Wu L."/>
            <person name="Ma J."/>
        </authorList>
    </citation>
    <scope>NUCLEOTIDE SEQUENCE [LARGE SCALE GENOMIC DNA]</scope>
    <source>
        <strain evidence="3">CCUG 54520</strain>
    </source>
</reference>
<gene>
    <name evidence="2" type="ORF">ACFO6S_13745</name>
</gene>
<dbReference type="PANTHER" id="PTHR36222:SF1">
    <property type="entry name" value="SERINE PROTEASE INHIBITOR RV3364C"/>
    <property type="match status" value="1"/>
</dbReference>
<protein>
    <submittedName>
        <fullName evidence="2">Roadblock/LC7 domain-containing protein</fullName>
    </submittedName>
</protein>
<proteinExistence type="predicted"/>
<feature type="domain" description="Roadblock/LAMTOR2" evidence="1">
    <location>
        <begin position="22"/>
        <end position="112"/>
    </location>
</feature>
<dbReference type="Gene3D" id="3.30.450.30">
    <property type="entry name" value="Dynein light chain 2a, cytoplasmic"/>
    <property type="match status" value="1"/>
</dbReference>
<evidence type="ECO:0000313" key="3">
    <source>
        <dbReference type="Proteomes" id="UP001595914"/>
    </source>
</evidence>
<sequence length="155" mass="15468">MNTDQGSEPNRDQGSAGGSSLDWLVSNFARDVSGVTHAVLVSADGLRMAASAHLPVDRAEQLAAVTSGLASLSAGVSGLFDGGGVLQSVVEMQRGYLLLMSVGDGSHLAALTSAGCDIGQVGYEMALLVDRVGASVQAAPRVTSAQAAPRAAAGS</sequence>
<dbReference type="Pfam" id="PF03259">
    <property type="entry name" value="Robl_LC7"/>
    <property type="match status" value="1"/>
</dbReference>
<accession>A0ABV9FWV5</accession>
<keyword evidence="3" id="KW-1185">Reference proteome</keyword>
<name>A0ABV9FWV5_9NOCA</name>
<dbReference type="SMART" id="SM00960">
    <property type="entry name" value="Robl_LC7"/>
    <property type="match status" value="1"/>
</dbReference>
<dbReference type="Proteomes" id="UP001595914">
    <property type="component" value="Unassembled WGS sequence"/>
</dbReference>
<evidence type="ECO:0000259" key="1">
    <source>
        <dbReference type="SMART" id="SM00960"/>
    </source>
</evidence>